<keyword evidence="5 6" id="KW-0648">Protein biosynthesis</keyword>
<comment type="similarity">
    <text evidence="1 6">Belongs to the eukaryotic initiation factor 4E family.</text>
</comment>
<dbReference type="PANTHER" id="PTHR11960">
    <property type="entry name" value="EUKARYOTIC TRANSLATION INITIATION FACTOR 4E RELATED"/>
    <property type="match status" value="1"/>
</dbReference>
<dbReference type="GO" id="GO:0016281">
    <property type="term" value="C:eukaryotic translation initiation factor 4F complex"/>
    <property type="evidence" value="ECO:0007669"/>
    <property type="project" value="TreeGrafter"/>
</dbReference>
<evidence type="ECO:0000256" key="4">
    <source>
        <dbReference type="ARBA" id="ARBA00022884"/>
    </source>
</evidence>
<sequence>MPLLRSWTLWQQTVGSGYDPQRVVAFSTAQEFWAVWNGVPQPSEMLEGKVMREQPDGQSLAIDAIMIFSDRISPEWEHAANAKGGHFAIELVPHIGGGQIDEYWNRIVLAVIGESMESSDIITGLRLVDKLSGKRKVSDRIRLEVWYHSRATIEERATLLRGVERALSTRLDGSLGPALREGTISDKKHGLEHW</sequence>
<dbReference type="PANTHER" id="PTHR11960:SF8">
    <property type="entry name" value="EUKARYOTIC TRANSLATION INITIATION FACTOR 4E1-RELATED"/>
    <property type="match status" value="1"/>
</dbReference>
<evidence type="ECO:0000313" key="7">
    <source>
        <dbReference type="EMBL" id="CAD9146675.1"/>
    </source>
</evidence>
<dbReference type="EMBL" id="HBGE01049180">
    <property type="protein sequence ID" value="CAD9146675.1"/>
    <property type="molecule type" value="Transcribed_RNA"/>
</dbReference>
<name>A0A7S1QRU0_ALECA</name>
<evidence type="ECO:0000256" key="2">
    <source>
        <dbReference type="ARBA" id="ARBA00022540"/>
    </source>
</evidence>
<proteinExistence type="inferred from homology"/>
<dbReference type="AlphaFoldDB" id="A0A7S1QRU0"/>
<dbReference type="InterPro" id="IPR001040">
    <property type="entry name" value="TIF_eIF_4E"/>
</dbReference>
<dbReference type="GO" id="GO:0000340">
    <property type="term" value="F:RNA 7-methylguanosine cap binding"/>
    <property type="evidence" value="ECO:0007669"/>
    <property type="project" value="TreeGrafter"/>
</dbReference>
<evidence type="ECO:0000256" key="1">
    <source>
        <dbReference type="ARBA" id="ARBA00009860"/>
    </source>
</evidence>
<evidence type="ECO:0000256" key="6">
    <source>
        <dbReference type="RuleBase" id="RU004374"/>
    </source>
</evidence>
<dbReference type="GO" id="GO:0006417">
    <property type="term" value="P:regulation of translation"/>
    <property type="evidence" value="ECO:0007669"/>
    <property type="project" value="UniProtKB-KW"/>
</dbReference>
<evidence type="ECO:0000256" key="5">
    <source>
        <dbReference type="ARBA" id="ARBA00022917"/>
    </source>
</evidence>
<dbReference type="Gene3D" id="3.30.760.10">
    <property type="entry name" value="RNA Cap, Translation Initiation Factor Eif4e"/>
    <property type="match status" value="1"/>
</dbReference>
<accession>A0A7S1QRU0</accession>
<keyword evidence="4 6" id="KW-0694">RNA-binding</keyword>
<dbReference type="GO" id="GO:0003743">
    <property type="term" value="F:translation initiation factor activity"/>
    <property type="evidence" value="ECO:0007669"/>
    <property type="project" value="UniProtKB-KW"/>
</dbReference>
<keyword evidence="2 6" id="KW-0396">Initiation factor</keyword>
<evidence type="ECO:0000256" key="3">
    <source>
        <dbReference type="ARBA" id="ARBA00022845"/>
    </source>
</evidence>
<dbReference type="SUPFAM" id="SSF55418">
    <property type="entry name" value="eIF4e-like"/>
    <property type="match status" value="1"/>
</dbReference>
<dbReference type="InterPro" id="IPR023398">
    <property type="entry name" value="TIF_eIF4e-like"/>
</dbReference>
<organism evidence="7">
    <name type="scientific">Alexandrium catenella</name>
    <name type="common">Red tide dinoflagellate</name>
    <name type="synonym">Gonyaulax catenella</name>
    <dbReference type="NCBI Taxonomy" id="2925"/>
    <lineage>
        <taxon>Eukaryota</taxon>
        <taxon>Sar</taxon>
        <taxon>Alveolata</taxon>
        <taxon>Dinophyceae</taxon>
        <taxon>Gonyaulacales</taxon>
        <taxon>Pyrocystaceae</taxon>
        <taxon>Alexandrium</taxon>
    </lineage>
</organism>
<reference evidence="7" key="1">
    <citation type="submission" date="2021-01" db="EMBL/GenBank/DDBJ databases">
        <authorList>
            <person name="Corre E."/>
            <person name="Pelletier E."/>
            <person name="Niang G."/>
            <person name="Scheremetjew M."/>
            <person name="Finn R."/>
            <person name="Kale V."/>
            <person name="Holt S."/>
            <person name="Cochrane G."/>
            <person name="Meng A."/>
            <person name="Brown T."/>
            <person name="Cohen L."/>
        </authorList>
    </citation>
    <scope>NUCLEOTIDE SEQUENCE</scope>
    <source>
        <strain evidence="7">OF101</strain>
    </source>
</reference>
<keyword evidence="3" id="KW-0810">Translation regulation</keyword>
<protein>
    <submittedName>
        <fullName evidence="7">Uncharacterized protein</fullName>
    </submittedName>
</protein>
<gene>
    <name evidence="7" type="ORF">ACAT0790_LOCUS29691</name>
</gene>
<dbReference type="Pfam" id="PF01652">
    <property type="entry name" value="IF4E"/>
    <property type="match status" value="1"/>
</dbReference>